<evidence type="ECO:0000256" key="4">
    <source>
        <dbReference type="ARBA" id="ARBA00022679"/>
    </source>
</evidence>
<dbReference type="PANTHER" id="PTHR47331">
    <property type="entry name" value="PHD-TYPE DOMAIN-CONTAINING PROTEIN"/>
    <property type="match status" value="1"/>
</dbReference>
<feature type="domain" description="Integrase catalytic" evidence="15">
    <location>
        <begin position="403"/>
        <end position="537"/>
    </location>
</feature>
<keyword evidence="8" id="KW-0862">Zinc</keyword>
<dbReference type="RefSeq" id="XP_006812568.1">
    <property type="nucleotide sequence ID" value="XM_006812505.1"/>
</dbReference>
<dbReference type="SMART" id="SM00233">
    <property type="entry name" value="PH"/>
    <property type="match status" value="1"/>
</dbReference>
<feature type="region of interest" description="Disordered" evidence="12">
    <location>
        <begin position="1266"/>
        <end position="1308"/>
    </location>
</feature>
<dbReference type="InterPro" id="IPR036397">
    <property type="entry name" value="RNaseH_sf"/>
</dbReference>
<dbReference type="Gene3D" id="2.30.29.30">
    <property type="entry name" value="Pleckstrin-homology domain (PH domain)/Phosphotyrosine-binding domain (PTB)"/>
    <property type="match status" value="1"/>
</dbReference>
<dbReference type="InterPro" id="IPR001849">
    <property type="entry name" value="PH_domain"/>
</dbReference>
<sequence>MFRKELLSSSLPTFNDSATSYRAWKALMMSTISELNVPPSQEVNLIMRWLGNSSRELVTPLQSIYVDKPIEALKHIWNLLDQTYGAVEVTNINEEFGLLIGTNIPELHQPLDVNTSTNGGPYATRTLCGWVVNGPLYIGQQENMCNFINSNRQCLVYPSLDEQFCNIDFNDTNIEKTVMSRDDLKAINIMKRLICFEDGHYQVAMPWKTDPQVLPNNKSMALKRLNSLTVQLEKDDILKVYTKYMEGLAQDGYARKVCSAVGHESRWFLPHHPVIHAQKPEKSYAAEVQSLRNGQQVNSNSPLVKFDPILVEGVMRVGGRLRNSQINEDAKHQIITTLIVRHYHICTGHSGTNHTLSEIRQRFWPIGGRATAIATSRNCVDCRKRHARPPNQKMANLPIDRVTPALPPFTCVGADCFGPFYVKNGRSMLKRYGIIFTCLTTQAVHLEVAYSLDTNSFLNWLRRFITRRGKPQLIRSDNGGNFVKGEKELRLAIENWNQEQIHQYLLQNQVEWKFNPPTASHQGGVWERCIRTVRKVLSDDSKDCETLTPNHLLLLRAGPKLPPGIFVKEDCYVRKRWRQAQYLADVFWHRWIKEYLSALQERQKWRKARDNVKTGNVVLVHDLSAPRCSWPLVQVVEVFRTTSDNMVHSVKLKTSTGMLITSFHSTAVFDFDSSLTLNSSFNSRYSMVKTQTMLKDDKKGRDQGPDRLTNPSRQSDARRQLDNSYKERERVHRKISVHRKMELRQAEQQLQRVDEQRKTSEEKVKQLTLQLEQEAQRRTLITNDYKSVSQEVAKLRLSEKQYKKEQTELKELLKSQDEKVEKIKHNLALNELQMKELQDQFEAEQYFSTLYKKQVRELKEEVDERANQMQDVQDTVNKLQNARDSLMAQLELTLTKADSEQLARAIAQGQYDDLEKEKTMLEMEMEQMRLTHKSEMNEKNSIITMLEERKHHLSDTMDNLVSEKNELNKKLKEAMEDNNSLKNETETIELIKKDHEKTLQQEKTLKIQAYQEEYQKKMQLQMELDSKDSEIEQISFKLQALNSDTASINSGMDLDSEEGITDSSRVEGWLALPNRQNIKRYGWKKQYVVVSSRKILFYNDEGEKQASNPEMVLDIDKLYHVRSVTQGDVIRADAKDIPRIFQLLYAGEGESKKERDNAQDLPPILVRSAMIQFKNHEFLTVHFHMPTGCESCRKPLGGIIKPPTALECRRCHMKVHKDHYDKKEEVIPPCKVNFDVNTAKNLLLLASCSEDQQQWVHRLSKKVIKKPMTPCTGSPSKSLPRQQSKDNNQSSYFSLRRTSSSKLAAQQP</sequence>
<dbReference type="Pfam" id="PF08912">
    <property type="entry name" value="Rho_Binding"/>
    <property type="match status" value="1"/>
</dbReference>
<dbReference type="SMART" id="SM00109">
    <property type="entry name" value="C1"/>
    <property type="match status" value="1"/>
</dbReference>
<keyword evidence="7" id="KW-0418">Kinase</keyword>
<evidence type="ECO:0000256" key="2">
    <source>
        <dbReference type="ARBA" id="ARBA00022527"/>
    </source>
</evidence>
<gene>
    <name evidence="17" type="primary">LOC102807548</name>
</gene>
<feature type="domain" description="Phorbol-ester/DAG-type" evidence="14">
    <location>
        <begin position="1175"/>
        <end position="1230"/>
    </location>
</feature>
<dbReference type="InterPro" id="IPR057529">
    <property type="entry name" value="MRCK/ROCK_PH"/>
</dbReference>
<feature type="compositionally biased region" description="Low complexity" evidence="12">
    <location>
        <begin position="1290"/>
        <end position="1301"/>
    </location>
</feature>
<dbReference type="InterPro" id="IPR002219">
    <property type="entry name" value="PKC_DAG/PE"/>
</dbReference>
<evidence type="ECO:0000256" key="8">
    <source>
        <dbReference type="ARBA" id="ARBA00022833"/>
    </source>
</evidence>
<organism evidence="16 17">
    <name type="scientific">Saccoglossus kowalevskii</name>
    <name type="common">Acorn worm</name>
    <dbReference type="NCBI Taxonomy" id="10224"/>
    <lineage>
        <taxon>Eukaryota</taxon>
        <taxon>Metazoa</taxon>
        <taxon>Hemichordata</taxon>
        <taxon>Enteropneusta</taxon>
        <taxon>Harrimaniidae</taxon>
        <taxon>Saccoglossus</taxon>
    </lineage>
</organism>
<dbReference type="SUPFAM" id="SSF57889">
    <property type="entry name" value="Cysteine-rich domain"/>
    <property type="match status" value="1"/>
</dbReference>
<evidence type="ECO:0000259" key="14">
    <source>
        <dbReference type="PROSITE" id="PS50081"/>
    </source>
</evidence>
<keyword evidence="5" id="KW-0479">Metal-binding</keyword>
<evidence type="ECO:0000256" key="6">
    <source>
        <dbReference type="ARBA" id="ARBA00022741"/>
    </source>
</evidence>
<feature type="compositionally biased region" description="Basic and acidic residues" evidence="12">
    <location>
        <begin position="694"/>
        <end position="705"/>
    </location>
</feature>
<evidence type="ECO:0000256" key="5">
    <source>
        <dbReference type="ARBA" id="ARBA00022723"/>
    </source>
</evidence>
<keyword evidence="6" id="KW-0547">Nucleotide-binding</keyword>
<dbReference type="EC" id="2.7.11.1" evidence="1"/>
<feature type="region of interest" description="Disordered" evidence="12">
    <location>
        <begin position="694"/>
        <end position="730"/>
    </location>
</feature>
<dbReference type="GeneID" id="102807548"/>
<dbReference type="InterPro" id="IPR041588">
    <property type="entry name" value="Integrase_H2C2"/>
</dbReference>
<keyword evidence="4" id="KW-0808">Transferase</keyword>
<dbReference type="InterPro" id="IPR001584">
    <property type="entry name" value="Integrase_cat-core"/>
</dbReference>
<accession>A0ABM0LXS7</accession>
<protein>
    <recommendedName>
        <fullName evidence="1">non-specific serine/threonine protein kinase</fullName>
        <ecNumber evidence="1">2.7.11.1</ecNumber>
    </recommendedName>
</protein>
<dbReference type="PROSITE" id="PS50081">
    <property type="entry name" value="ZF_DAG_PE_2"/>
    <property type="match status" value="1"/>
</dbReference>
<evidence type="ECO:0000256" key="1">
    <source>
        <dbReference type="ARBA" id="ARBA00012513"/>
    </source>
</evidence>
<dbReference type="Gene3D" id="1.20.5.730">
    <property type="entry name" value="Single helix bin"/>
    <property type="match status" value="1"/>
</dbReference>
<dbReference type="Proteomes" id="UP000694865">
    <property type="component" value="Unplaced"/>
</dbReference>
<dbReference type="InterPro" id="IPR046349">
    <property type="entry name" value="C1-like_sf"/>
</dbReference>
<dbReference type="SUPFAM" id="SSF50729">
    <property type="entry name" value="PH domain-like"/>
    <property type="match status" value="1"/>
</dbReference>
<evidence type="ECO:0000256" key="12">
    <source>
        <dbReference type="SAM" id="MobiDB-lite"/>
    </source>
</evidence>
<dbReference type="SUPFAM" id="SSF103652">
    <property type="entry name" value="G protein-binding domain"/>
    <property type="match status" value="1"/>
</dbReference>
<dbReference type="CDD" id="cd01242">
    <property type="entry name" value="PH_ROCK"/>
    <property type="match status" value="1"/>
</dbReference>
<dbReference type="InterPro" id="IPR040676">
    <property type="entry name" value="DUF5641"/>
</dbReference>
<keyword evidence="9" id="KW-0067">ATP-binding</keyword>
<evidence type="ECO:0000259" key="13">
    <source>
        <dbReference type="PROSITE" id="PS50003"/>
    </source>
</evidence>
<evidence type="ECO:0000256" key="9">
    <source>
        <dbReference type="ARBA" id="ARBA00022840"/>
    </source>
</evidence>
<dbReference type="InterPro" id="IPR012337">
    <property type="entry name" value="RNaseH-like_sf"/>
</dbReference>
<proteinExistence type="predicted"/>
<feature type="compositionally biased region" description="Polar residues" evidence="12">
    <location>
        <begin position="1271"/>
        <end position="1289"/>
    </location>
</feature>
<dbReference type="Gene3D" id="3.30.60.20">
    <property type="match status" value="1"/>
</dbReference>
<name>A0ABM0LXS7_SACKO</name>
<evidence type="ECO:0000256" key="3">
    <source>
        <dbReference type="ARBA" id="ARBA00022553"/>
    </source>
</evidence>
<dbReference type="PROSITE" id="PS50003">
    <property type="entry name" value="PH_DOMAIN"/>
    <property type="match status" value="1"/>
</dbReference>
<evidence type="ECO:0000313" key="16">
    <source>
        <dbReference type="Proteomes" id="UP000694865"/>
    </source>
</evidence>
<dbReference type="Pfam" id="PF18701">
    <property type="entry name" value="DUF5641"/>
    <property type="match status" value="1"/>
</dbReference>
<keyword evidence="2" id="KW-0723">Serine/threonine-protein kinase</keyword>
<dbReference type="InterPro" id="IPR011993">
    <property type="entry name" value="PH-like_dom_sf"/>
</dbReference>
<keyword evidence="10 11" id="KW-0175">Coiled coil</keyword>
<dbReference type="Pfam" id="PF17921">
    <property type="entry name" value="Integrase_H2C2"/>
    <property type="match status" value="1"/>
</dbReference>
<evidence type="ECO:0000313" key="17">
    <source>
        <dbReference type="RefSeq" id="XP_006812568.1"/>
    </source>
</evidence>
<dbReference type="CDD" id="cd20813">
    <property type="entry name" value="C1_ROCK"/>
    <property type="match status" value="1"/>
</dbReference>
<dbReference type="CDD" id="cd22250">
    <property type="entry name" value="ROCK_SBD"/>
    <property type="match status" value="1"/>
</dbReference>
<dbReference type="Gene3D" id="3.30.420.10">
    <property type="entry name" value="Ribonuclease H-like superfamily/Ribonuclease H"/>
    <property type="match status" value="1"/>
</dbReference>
<feature type="compositionally biased region" description="Basic and acidic residues" evidence="12">
    <location>
        <begin position="715"/>
        <end position="730"/>
    </location>
</feature>
<evidence type="ECO:0000256" key="7">
    <source>
        <dbReference type="ARBA" id="ARBA00022777"/>
    </source>
</evidence>
<dbReference type="InterPro" id="IPR015008">
    <property type="entry name" value="ROCK_Rho-bd_dom"/>
</dbReference>
<dbReference type="SUPFAM" id="SSF53098">
    <property type="entry name" value="Ribonuclease H-like"/>
    <property type="match status" value="1"/>
</dbReference>
<reference evidence="17" key="1">
    <citation type="submission" date="2025-08" db="UniProtKB">
        <authorList>
            <consortium name="RefSeq"/>
        </authorList>
    </citation>
    <scope>IDENTIFICATION</scope>
    <source>
        <tissue evidence="17">Testes</tissue>
    </source>
</reference>
<keyword evidence="16" id="KW-1185">Reference proteome</keyword>
<feature type="domain" description="PH" evidence="13">
    <location>
        <begin position="1063"/>
        <end position="1264"/>
    </location>
</feature>
<evidence type="ECO:0000256" key="10">
    <source>
        <dbReference type="ARBA" id="ARBA00023054"/>
    </source>
</evidence>
<dbReference type="PANTHER" id="PTHR47331:SF1">
    <property type="entry name" value="GAG-LIKE PROTEIN"/>
    <property type="match status" value="1"/>
</dbReference>
<dbReference type="PROSITE" id="PS50994">
    <property type="entry name" value="INTEGRASE"/>
    <property type="match status" value="1"/>
</dbReference>
<evidence type="ECO:0000259" key="15">
    <source>
        <dbReference type="PROSITE" id="PS50994"/>
    </source>
</evidence>
<feature type="coiled-coil region" evidence="11">
    <location>
        <begin position="743"/>
        <end position="991"/>
    </location>
</feature>
<keyword evidence="3" id="KW-0597">Phosphoprotein</keyword>
<evidence type="ECO:0000256" key="11">
    <source>
        <dbReference type="SAM" id="Coils"/>
    </source>
</evidence>
<dbReference type="Pfam" id="PF25346">
    <property type="entry name" value="PH_MRCK"/>
    <property type="match status" value="1"/>
</dbReference>